<evidence type="ECO:0000313" key="2">
    <source>
        <dbReference type="EMBL" id="RGK45648.1"/>
    </source>
</evidence>
<protein>
    <submittedName>
        <fullName evidence="2">Uncharacterized protein</fullName>
    </submittedName>
</protein>
<sequence length="118" mass="13161">MNVGAILDNVAGELDAQVLAYMQEYAIPPSLMDKVLDRIQSHMRQMKSEEYAQELMKTQIDLAVANTEQTGTEEQQPKSGTEVDDIEDFKKKVGIKGGDKNADILSEEKQQSNNDKTV</sequence>
<evidence type="ECO:0000256" key="1">
    <source>
        <dbReference type="SAM" id="MobiDB-lite"/>
    </source>
</evidence>
<dbReference type="AlphaFoldDB" id="A0A3E4M752"/>
<dbReference type="EMBL" id="QSQP01000001">
    <property type="protein sequence ID" value="RGK45648.1"/>
    <property type="molecule type" value="Genomic_DNA"/>
</dbReference>
<organism evidence="2 3">
    <name type="scientific">Agathobacter rectalis</name>
    <dbReference type="NCBI Taxonomy" id="39491"/>
    <lineage>
        <taxon>Bacteria</taxon>
        <taxon>Bacillati</taxon>
        <taxon>Bacillota</taxon>
        <taxon>Clostridia</taxon>
        <taxon>Lachnospirales</taxon>
        <taxon>Lachnospiraceae</taxon>
        <taxon>Agathobacter</taxon>
    </lineage>
</organism>
<proteinExistence type="predicted"/>
<reference evidence="2 3" key="1">
    <citation type="submission" date="2018-08" db="EMBL/GenBank/DDBJ databases">
        <title>A genome reference for cultivated species of the human gut microbiota.</title>
        <authorList>
            <person name="Zou Y."/>
            <person name="Xue W."/>
            <person name="Luo G."/>
        </authorList>
    </citation>
    <scope>NUCLEOTIDE SEQUENCE [LARGE SCALE GENOMIC DNA]</scope>
    <source>
        <strain evidence="2 3">TF11-15AC</strain>
    </source>
</reference>
<dbReference type="RefSeq" id="WP_117684535.1">
    <property type="nucleotide sequence ID" value="NZ_QSQP01000001.1"/>
</dbReference>
<feature type="compositionally biased region" description="Basic and acidic residues" evidence="1">
    <location>
        <begin position="97"/>
        <end position="110"/>
    </location>
</feature>
<accession>A0A3E4M752</accession>
<evidence type="ECO:0000313" key="3">
    <source>
        <dbReference type="Proteomes" id="UP000261052"/>
    </source>
</evidence>
<feature type="region of interest" description="Disordered" evidence="1">
    <location>
        <begin position="66"/>
        <end position="118"/>
    </location>
</feature>
<name>A0A3E4M752_9FIRM</name>
<gene>
    <name evidence="2" type="ORF">DXD13_00790</name>
</gene>
<comment type="caution">
    <text evidence="2">The sequence shown here is derived from an EMBL/GenBank/DDBJ whole genome shotgun (WGS) entry which is preliminary data.</text>
</comment>
<dbReference type="Proteomes" id="UP000261052">
    <property type="component" value="Unassembled WGS sequence"/>
</dbReference>
<feature type="compositionally biased region" description="Polar residues" evidence="1">
    <location>
        <begin position="66"/>
        <end position="79"/>
    </location>
</feature>